<evidence type="ECO:0000256" key="2">
    <source>
        <dbReference type="SAM" id="Phobius"/>
    </source>
</evidence>
<sequence>MSKILKKTAPASLIGLVILSASVLSGAGAAVAGPGAPTATAPAARPALPQALSAEGLLSRQSIATWAPGASASSKTTAPGKTADAGRRLPLDPSDPIIQGEKMPADQGLPDSAQQFAVPGSAGSFKFTRPVSGGTSTGAVPAGLDEFYAQKVSWGSCTPFDASNFRGWIDYLAQRDPSKGLAASCAYVIVPVDYKNPSGPTAAIAVAKASTGLGADGKPKHALFGNAGGPGQPSLPFTGQWAGQYRNSLADYDIVGVDTRGAGASLPQIRCATDKFLQAQSEGMDGLASTTEGLAKLDQINRANTEACYTNTGLGFLNPDGTKFSAETYLPKVSVDDEARDMDVIRSVLGNAKLSYQGGSDGTGVGYTYAQEFPESTRAMILDSPENPFENNPAEAAKFQDITGHPKADPYAQDRGFQDTFNQFAAKCAQDDGFDFGGTKVPCALGTNADRATLIGAYQAIAQKAFGGTTYYSESLNRPLSFKDFTQATTGALYGSSNWAQLNAGLAAAKEGGDVKDLFELSDGYYSWDGKSSYPFFVVATFPTIACQNFTADATDITAKGSYAAAPYKNPGNDAATGVQRDGLDSSFGWCDFYHTKNQKALAQSVKALPNILVVASSHDPATPYVGGVVMAKGLGASLLTVENPQHIALGRNITCANQIAETYLKDLTVRTDLPGKTGIQVLDLSQRPIDMDKNVVGNQCRVDTANRPVPTIAPAAAVVGAKEAVQLTASGLVRGAAYRFALTAADGAELPADAAAKQYPADADGRLQIPVTLPASLNAGQYGLALVGTEDVNRKIPVAPGVLTVTKAPPVLNVVKPSLPAGTEQTVTGSGFDAGSVLALQFHSTPVDLGNVTVGADGTFSKSFAIPEDAEPGSHKIVAVAADGTAVESGFQVTAKLQPPVLQPTGSDGGAPAAGAGAAGPNPDLAVTGAGGMVWAFGGIGTAMLLLGSLAMVLVRRSRGAAA</sequence>
<organism evidence="5 6">
    <name type="scientific">Arthrobacter russicus</name>
    <dbReference type="NCBI Taxonomy" id="172040"/>
    <lineage>
        <taxon>Bacteria</taxon>
        <taxon>Bacillati</taxon>
        <taxon>Actinomycetota</taxon>
        <taxon>Actinomycetes</taxon>
        <taxon>Micrococcales</taxon>
        <taxon>Micrococcaceae</taxon>
        <taxon>Arthrobacter</taxon>
    </lineage>
</organism>
<keyword evidence="2" id="KW-0472">Membrane</keyword>
<comment type="caution">
    <text evidence="5">The sequence shown here is derived from an EMBL/GenBank/DDBJ whole genome shotgun (WGS) entry which is preliminary data.</text>
</comment>
<keyword evidence="2" id="KW-0812">Transmembrane</keyword>
<protein>
    <submittedName>
        <fullName evidence="5">Pimeloyl-ACP methyl ester carboxylesterase</fullName>
    </submittedName>
</protein>
<evidence type="ECO:0000256" key="3">
    <source>
        <dbReference type="SAM" id="SignalP"/>
    </source>
</evidence>
<accession>A0ABU1J5R8</accession>
<feature type="chain" id="PRO_5045999597" evidence="3">
    <location>
        <begin position="33"/>
        <end position="964"/>
    </location>
</feature>
<dbReference type="SUPFAM" id="SSF53474">
    <property type="entry name" value="alpha/beta-Hydrolases"/>
    <property type="match status" value="1"/>
</dbReference>
<evidence type="ECO:0000256" key="1">
    <source>
        <dbReference type="SAM" id="MobiDB-lite"/>
    </source>
</evidence>
<dbReference type="Gene3D" id="3.40.50.1820">
    <property type="entry name" value="alpha/beta hydrolase"/>
    <property type="match status" value="1"/>
</dbReference>
<dbReference type="Pfam" id="PF08386">
    <property type="entry name" value="Abhydrolase_4"/>
    <property type="match status" value="1"/>
</dbReference>
<dbReference type="InterPro" id="IPR013595">
    <property type="entry name" value="Pept_S33_TAP-like_C"/>
</dbReference>
<feature type="transmembrane region" description="Helical" evidence="2">
    <location>
        <begin position="934"/>
        <end position="956"/>
    </location>
</feature>
<dbReference type="EMBL" id="JAVDQF010000001">
    <property type="protein sequence ID" value="MDR6267768.1"/>
    <property type="molecule type" value="Genomic_DNA"/>
</dbReference>
<evidence type="ECO:0000259" key="4">
    <source>
        <dbReference type="Pfam" id="PF08386"/>
    </source>
</evidence>
<keyword evidence="2" id="KW-1133">Transmembrane helix</keyword>
<evidence type="ECO:0000313" key="5">
    <source>
        <dbReference type="EMBL" id="MDR6267768.1"/>
    </source>
</evidence>
<proteinExistence type="predicted"/>
<dbReference type="Proteomes" id="UP001185069">
    <property type="component" value="Unassembled WGS sequence"/>
</dbReference>
<name>A0ABU1J5R8_9MICC</name>
<feature type="domain" description="Peptidase S33 tripeptidyl aminopeptidase-like C-terminal" evidence="4">
    <location>
        <begin position="587"/>
        <end position="670"/>
    </location>
</feature>
<gene>
    <name evidence="5" type="ORF">JOE69_000006</name>
</gene>
<reference evidence="5 6" key="1">
    <citation type="submission" date="2023-07" db="EMBL/GenBank/DDBJ databases">
        <title>Sequencing the genomes of 1000 actinobacteria strains.</title>
        <authorList>
            <person name="Klenk H.-P."/>
        </authorList>
    </citation>
    <scope>NUCLEOTIDE SEQUENCE [LARGE SCALE GENOMIC DNA]</scope>
    <source>
        <strain evidence="5 6">DSM 14555</strain>
    </source>
</reference>
<feature type="signal peptide" evidence="3">
    <location>
        <begin position="1"/>
        <end position="32"/>
    </location>
</feature>
<evidence type="ECO:0000313" key="6">
    <source>
        <dbReference type="Proteomes" id="UP001185069"/>
    </source>
</evidence>
<feature type="region of interest" description="Disordered" evidence="1">
    <location>
        <begin position="900"/>
        <end position="919"/>
    </location>
</feature>
<keyword evidence="3" id="KW-0732">Signal</keyword>
<feature type="region of interest" description="Disordered" evidence="1">
    <location>
        <begin position="68"/>
        <end position="102"/>
    </location>
</feature>
<dbReference type="InterPro" id="IPR029058">
    <property type="entry name" value="AB_hydrolase_fold"/>
</dbReference>
<keyword evidence="6" id="KW-1185">Reference proteome</keyword>